<dbReference type="KEGG" id="pbf:CFX0092_A1415"/>
<evidence type="ECO:0000313" key="2">
    <source>
        <dbReference type="EMBL" id="CUS03293.2"/>
    </source>
</evidence>
<dbReference type="InterPro" id="IPR050426">
    <property type="entry name" value="Glycosyltransferase_28"/>
</dbReference>
<dbReference type="EMBL" id="LN890655">
    <property type="protein sequence ID" value="CUS03293.2"/>
    <property type="molecule type" value="Genomic_DNA"/>
</dbReference>
<dbReference type="CDD" id="cd03784">
    <property type="entry name" value="GT1_Gtf-like"/>
    <property type="match status" value="1"/>
</dbReference>
<keyword evidence="2" id="KW-0808">Transferase</keyword>
<dbReference type="AlphaFoldDB" id="A0A170PFN7"/>
<evidence type="ECO:0000259" key="1">
    <source>
        <dbReference type="Pfam" id="PF06722"/>
    </source>
</evidence>
<accession>A0A170PFN7</accession>
<dbReference type="Proteomes" id="UP000215027">
    <property type="component" value="Chromosome I"/>
</dbReference>
<keyword evidence="3" id="KW-1185">Reference proteome</keyword>
<proteinExistence type="predicted"/>
<dbReference type="FunFam" id="3.40.50.2000:FF:000009">
    <property type="entry name" value="Sterol 3-beta-glucosyltransferase UGT80A2"/>
    <property type="match status" value="1"/>
</dbReference>
<organism evidence="2 3">
    <name type="scientific">Candidatus Promineifilum breve</name>
    <dbReference type="NCBI Taxonomy" id="1806508"/>
    <lineage>
        <taxon>Bacteria</taxon>
        <taxon>Bacillati</taxon>
        <taxon>Chloroflexota</taxon>
        <taxon>Ardenticatenia</taxon>
        <taxon>Candidatus Promineifilales</taxon>
        <taxon>Candidatus Promineifilaceae</taxon>
        <taxon>Candidatus Promineifilum</taxon>
    </lineage>
</organism>
<dbReference type="PANTHER" id="PTHR48050:SF13">
    <property type="entry name" value="STEROL 3-BETA-GLUCOSYLTRANSFERASE UGT80A2"/>
    <property type="match status" value="1"/>
</dbReference>
<feature type="domain" description="Erythromycin biosynthesis protein CIII-like C-terminal" evidence="1">
    <location>
        <begin position="147"/>
        <end position="251"/>
    </location>
</feature>
<dbReference type="GO" id="GO:0017000">
    <property type="term" value="P:antibiotic biosynthetic process"/>
    <property type="evidence" value="ECO:0007669"/>
    <property type="project" value="UniProtKB-ARBA"/>
</dbReference>
<dbReference type="InterPro" id="IPR010610">
    <property type="entry name" value="EryCIII-like_C"/>
</dbReference>
<dbReference type="PANTHER" id="PTHR48050">
    <property type="entry name" value="STEROL 3-BETA-GLUCOSYLTRANSFERASE"/>
    <property type="match status" value="1"/>
</dbReference>
<dbReference type="Gene3D" id="3.40.50.2000">
    <property type="entry name" value="Glycogen Phosphorylase B"/>
    <property type="match status" value="2"/>
</dbReference>
<dbReference type="GO" id="GO:0016758">
    <property type="term" value="F:hexosyltransferase activity"/>
    <property type="evidence" value="ECO:0007669"/>
    <property type="project" value="UniProtKB-ARBA"/>
</dbReference>
<dbReference type="Pfam" id="PF06722">
    <property type="entry name" value="EryCIII-like_C"/>
    <property type="match status" value="1"/>
</dbReference>
<protein>
    <submittedName>
        <fullName evidence="2">Glycosyl transferase, UDP-glucuronosyltransferase</fullName>
    </submittedName>
</protein>
<gene>
    <name evidence="2" type="ORF">CFX0092_A1415</name>
</gene>
<sequence>MPRLGGGFNRLSHRLVRQVMWQSSRAADNLARRQVLDLPPAPLFGPFGSARLRRLPVLYGFSPAVVPAPADWDANTHVTGYWFLDSAAGWTPPPALASFLADGPPPVYVGFGSMASRQPEETADLVLRTLAETGQRAVMLSGWSGLQADRLPSSVIMVESVPHAWLFPRVAAIVHHGGAGTTAAGLRAGVPSILIPFFGDQGFWAGRVQALGVGPAPIPRRELTAARLAEALRQAITDEALRRRAAELGATIRAEDGIGRAVAIFATLSKTM</sequence>
<dbReference type="GO" id="GO:0008194">
    <property type="term" value="F:UDP-glycosyltransferase activity"/>
    <property type="evidence" value="ECO:0007669"/>
    <property type="project" value="InterPro"/>
</dbReference>
<dbReference type="InterPro" id="IPR002213">
    <property type="entry name" value="UDP_glucos_trans"/>
</dbReference>
<reference evidence="2" key="1">
    <citation type="submission" date="2016-01" db="EMBL/GenBank/DDBJ databases">
        <authorList>
            <person name="Mcilroy J.S."/>
            <person name="Karst M S."/>
            <person name="Albertsen M."/>
        </authorList>
    </citation>
    <scope>NUCLEOTIDE SEQUENCE</scope>
    <source>
        <strain evidence="2">Cfx-K</strain>
    </source>
</reference>
<dbReference type="SUPFAM" id="SSF53756">
    <property type="entry name" value="UDP-Glycosyltransferase/glycogen phosphorylase"/>
    <property type="match status" value="1"/>
</dbReference>
<evidence type="ECO:0000313" key="3">
    <source>
        <dbReference type="Proteomes" id="UP000215027"/>
    </source>
</evidence>
<name>A0A170PFN7_9CHLR</name>